<gene>
    <name evidence="2" type="ORF">EDEG_03158</name>
</gene>
<accession>J9D3J9</accession>
<reference evidence="3" key="2">
    <citation type="submission" date="2015-07" db="EMBL/GenBank/DDBJ databases">
        <title>Contrasting host-pathogen interactions and genome evolution in two generalist and specialist microsporidian pathogens of mosquitoes.</title>
        <authorList>
            <consortium name="The Broad Institute Genomics Platform"/>
            <consortium name="The Broad Institute Genome Sequencing Center for Infectious Disease"/>
            <person name="Cuomo C.A."/>
            <person name="Sanscrainte N.D."/>
            <person name="Goldberg J.M."/>
            <person name="Heiman D."/>
            <person name="Young S."/>
            <person name="Zeng Q."/>
            <person name="Becnel J.J."/>
            <person name="Birren B.W."/>
        </authorList>
    </citation>
    <scope>NUCLEOTIDE SEQUENCE [LARGE SCALE GENOMIC DNA]</scope>
    <source>
        <strain evidence="3">USNM 41457</strain>
    </source>
</reference>
<dbReference type="Proteomes" id="UP000003163">
    <property type="component" value="Unassembled WGS sequence"/>
</dbReference>
<feature type="compositionally biased region" description="Basic and acidic residues" evidence="1">
    <location>
        <begin position="203"/>
        <end position="220"/>
    </location>
</feature>
<dbReference type="OrthoDB" id="2191110at2759"/>
<dbReference type="EMBL" id="AFBI03000072">
    <property type="protein sequence ID" value="EJW02416.1"/>
    <property type="molecule type" value="Genomic_DNA"/>
</dbReference>
<feature type="compositionally biased region" description="Basic and acidic residues" evidence="1">
    <location>
        <begin position="148"/>
        <end position="172"/>
    </location>
</feature>
<dbReference type="HOGENOM" id="CLU_364851_0_0_1"/>
<dbReference type="OMA" id="FNEIRSS"/>
<keyword evidence="3" id="KW-1185">Reference proteome</keyword>
<evidence type="ECO:0000256" key="1">
    <source>
        <dbReference type="SAM" id="MobiDB-lite"/>
    </source>
</evidence>
<evidence type="ECO:0000313" key="3">
    <source>
        <dbReference type="Proteomes" id="UP000003163"/>
    </source>
</evidence>
<feature type="compositionally biased region" description="Basic and acidic residues" evidence="1">
    <location>
        <begin position="183"/>
        <end position="196"/>
    </location>
</feature>
<reference evidence="2 3" key="1">
    <citation type="submission" date="2011-08" db="EMBL/GenBank/DDBJ databases">
        <authorList>
            <person name="Liu Z.J."/>
            <person name="Shi F.L."/>
            <person name="Lu J.Q."/>
            <person name="Li M."/>
            <person name="Wang Z.L."/>
        </authorList>
    </citation>
    <scope>NUCLEOTIDE SEQUENCE [LARGE SCALE GENOMIC DNA]</scope>
    <source>
        <strain evidence="2 3">USNM 41457</strain>
    </source>
</reference>
<organism evidence="2 3">
    <name type="scientific">Edhazardia aedis (strain USNM 41457)</name>
    <name type="common">Microsporidian parasite</name>
    <dbReference type="NCBI Taxonomy" id="1003232"/>
    <lineage>
        <taxon>Eukaryota</taxon>
        <taxon>Fungi</taxon>
        <taxon>Fungi incertae sedis</taxon>
        <taxon>Microsporidia</taxon>
        <taxon>Edhazardia</taxon>
    </lineage>
</organism>
<protein>
    <submittedName>
        <fullName evidence="2">Uncharacterized protein</fullName>
    </submittedName>
</protein>
<feature type="region of interest" description="Disordered" evidence="1">
    <location>
        <begin position="745"/>
        <end position="765"/>
    </location>
</feature>
<sequence length="765" mass="89810">MNCRLNKKNTQLLTQIRMNNRENLEKLKKNLPDVANLSQSIQSDLLEAEELVLRTPKDTLDAFKKYIMPQENVSQIISFYSDYIECRESVDSLVKKVDKLKFNEKCVVVKRDSSVGSKKKGSFMSSENKNKIMSEYGCESKSVIESNTKNKNDRENRSKIENNGKNKTHEENQSVMESNGITKNDRKTQRKIESNDKCNGNVEEERRQSSKNERQSKSIEDSEENETEKISLNKKNLKKSEKNNESVKSEYENESITVKDENEKHTNLNTTINLKAEQNTYMNNKSNKSIKDSDEEEYLYEIDKENIILYNFESENQAITLISKMKTHIEKISQYKEIRIVSQLINSTNDKIKNIEKQIERTFFTYFSSLIKVFKSKKPTERSTFCLLTPEAKNTSNYLINIDEKKFIKKHSEIFLSHYDYKNIESNKIFCVIRKLPGDLYHIETVNEFFLDTKNGAATSLFIKEVIFNEIRSSIAKILLEYENKYKEEYLVEVLRLYKELRQNKKVHFYFEDIEIEILKIFDNLVLIFLDRLSEISESNKLYQTESFVQTIYEIKSLFANSDLRKRYFNSRLLYRSPKNMFDTLGSVLYNKVLSLSENMKGIQKNVYLINNLDVLVVFYREHNQKSVVSILEQCTKEIVKSWKMECEKRLDEFKEFDLLSSGKTKRAHRFLDLNLSIQKEYNLPGDIRRHVLECLSPVINSYAKAVRFPDNYNALNDKIQALFSGDLSNSENVSSNNEEIIQTIIKNDKKGKKNDKKNNDENKK</sequence>
<evidence type="ECO:0000313" key="2">
    <source>
        <dbReference type="EMBL" id="EJW02416.1"/>
    </source>
</evidence>
<feature type="compositionally biased region" description="Polar residues" evidence="1">
    <location>
        <begin position="173"/>
        <end position="182"/>
    </location>
</feature>
<dbReference type="InParanoid" id="J9D3J9"/>
<feature type="region of interest" description="Disordered" evidence="1">
    <location>
        <begin position="143"/>
        <end position="275"/>
    </location>
</feature>
<dbReference type="VEuPathDB" id="MicrosporidiaDB:EDEG_03158"/>
<proteinExistence type="predicted"/>
<feature type="compositionally biased region" description="Basic and acidic residues" evidence="1">
    <location>
        <begin position="238"/>
        <end position="266"/>
    </location>
</feature>
<comment type="caution">
    <text evidence="2">The sequence shown here is derived from an EMBL/GenBank/DDBJ whole genome shotgun (WGS) entry which is preliminary data.</text>
</comment>
<dbReference type="AlphaFoldDB" id="J9D3J9"/>
<name>J9D3J9_EDHAE</name>